<evidence type="ECO:0000256" key="1">
    <source>
        <dbReference type="ARBA" id="ARBA00022737"/>
    </source>
</evidence>
<dbReference type="PANTHER" id="PTHR44858">
    <property type="entry name" value="TETRATRICOPEPTIDE REPEAT PROTEIN 6"/>
    <property type="match status" value="1"/>
</dbReference>
<reference evidence="5 6" key="1">
    <citation type="submission" date="2018-10" db="EMBL/GenBank/DDBJ databases">
        <title>Robbsia sp. DHC34, isolated from soil.</title>
        <authorList>
            <person name="Gao Z.-H."/>
            <person name="Qiu L.-H."/>
        </authorList>
    </citation>
    <scope>NUCLEOTIDE SEQUENCE [LARGE SCALE GENOMIC DNA]</scope>
    <source>
        <strain evidence="5 6">DHC34</strain>
    </source>
</reference>
<evidence type="ECO:0000313" key="6">
    <source>
        <dbReference type="Proteomes" id="UP000270342"/>
    </source>
</evidence>
<comment type="caution">
    <text evidence="5">The sequence shown here is derived from an EMBL/GenBank/DDBJ whole genome shotgun (WGS) entry which is preliminary data.</text>
</comment>
<dbReference type="PROSITE" id="PS50005">
    <property type="entry name" value="TPR"/>
    <property type="match status" value="3"/>
</dbReference>
<feature type="region of interest" description="Disordered" evidence="4">
    <location>
        <begin position="1"/>
        <end position="31"/>
    </location>
</feature>
<dbReference type="Gene3D" id="3.40.50.2000">
    <property type="entry name" value="Glycogen Phosphorylase B"/>
    <property type="match status" value="1"/>
</dbReference>
<dbReference type="GO" id="GO:0016757">
    <property type="term" value="F:glycosyltransferase activity"/>
    <property type="evidence" value="ECO:0007669"/>
    <property type="project" value="InterPro"/>
</dbReference>
<dbReference type="Proteomes" id="UP000270342">
    <property type="component" value="Unassembled WGS sequence"/>
</dbReference>
<keyword evidence="2 3" id="KW-0802">TPR repeat</keyword>
<dbReference type="InterPro" id="IPR002201">
    <property type="entry name" value="Glyco_trans_9"/>
</dbReference>
<feature type="repeat" description="TPR" evidence="3">
    <location>
        <begin position="223"/>
        <end position="256"/>
    </location>
</feature>
<evidence type="ECO:0000256" key="4">
    <source>
        <dbReference type="SAM" id="MobiDB-lite"/>
    </source>
</evidence>
<sequence length="609" mass="66162">MESVSVPQAPASMSIPASIPASAPTSTPAPADVLRAGRGDLDTLVALGLERLEAGDARTAAAFARAAHFVDDARIAPVRLLGQALAALGEHREAVDLLRGVLDTPRAANEPALAQGPLDEVGTRIALAWALCALTRANEAIVEFERAVRLAPRSSAALAGLGDALAQAKRYPEALDTLNRAIGLDVQYGPAYTALGRTLTEVGRAQAALKPLERALALDTGRGAPAVALGQALVRLGRLGEALPWFNRAIAIEPACAEAFRHLGRTLAALRFDKEALDCIRAARTLRHGDWPDTWMDEAGLHLRRGDFRAGWRAYEKREFAQRLANAVPPMWNGDDAIEGESLLLIAEQGLGDTLQFIRFAPRVAALGAKVTVEVQPPLRDLLRRCFAQTQVDVIARDDPRPDYTRQNSLVGMPYALQEDPATYARDVPYLFADADRLPHWRAELDAHAARAGLAAPRMRVGLVASGNPQFKLDADRSMPLAEMAPLFARTDIQWVVVQPELRERDRTALDAHPAVWWTGDALRDFDDTAALLASLDLVISVDTGVAHLSGAMGRPVWILLPYFGDWRWQHDRDDSPWYPSARLFRQPQPKDWASVVAALGAALADFPI</sequence>
<feature type="compositionally biased region" description="Low complexity" evidence="4">
    <location>
        <begin position="7"/>
        <end position="31"/>
    </location>
</feature>
<feature type="repeat" description="TPR" evidence="3">
    <location>
        <begin position="155"/>
        <end position="188"/>
    </location>
</feature>
<dbReference type="InterPro" id="IPR011990">
    <property type="entry name" value="TPR-like_helical_dom_sf"/>
</dbReference>
<dbReference type="Pfam" id="PF01075">
    <property type="entry name" value="Glyco_transf_9"/>
    <property type="match status" value="1"/>
</dbReference>
<dbReference type="SUPFAM" id="SSF48452">
    <property type="entry name" value="TPR-like"/>
    <property type="match status" value="1"/>
</dbReference>
<keyword evidence="1" id="KW-0677">Repeat</keyword>
<dbReference type="Pfam" id="PF14559">
    <property type="entry name" value="TPR_19"/>
    <property type="match status" value="2"/>
</dbReference>
<dbReference type="AlphaFoldDB" id="A0A494XB30"/>
<name>A0A494XB30_9BURK</name>
<accession>A0A494XB30</accession>
<proteinExistence type="predicted"/>
<dbReference type="Gene3D" id="1.25.40.10">
    <property type="entry name" value="Tetratricopeptide repeat domain"/>
    <property type="match status" value="1"/>
</dbReference>
<dbReference type="SMART" id="SM00028">
    <property type="entry name" value="TPR"/>
    <property type="match status" value="5"/>
</dbReference>
<organism evidence="5 6">
    <name type="scientific">Pararobbsia silviterrae</name>
    <dbReference type="NCBI Taxonomy" id="1792498"/>
    <lineage>
        <taxon>Bacteria</taxon>
        <taxon>Pseudomonadati</taxon>
        <taxon>Pseudomonadota</taxon>
        <taxon>Betaproteobacteria</taxon>
        <taxon>Burkholderiales</taxon>
        <taxon>Burkholderiaceae</taxon>
        <taxon>Pararobbsia</taxon>
    </lineage>
</organism>
<evidence type="ECO:0000256" key="2">
    <source>
        <dbReference type="ARBA" id="ARBA00022803"/>
    </source>
</evidence>
<evidence type="ECO:0000256" key="3">
    <source>
        <dbReference type="PROSITE-ProRule" id="PRU00339"/>
    </source>
</evidence>
<dbReference type="InterPro" id="IPR050498">
    <property type="entry name" value="Ycf3"/>
</dbReference>
<dbReference type="EMBL" id="RBZU01000017">
    <property type="protein sequence ID" value="RKP45334.1"/>
    <property type="molecule type" value="Genomic_DNA"/>
</dbReference>
<dbReference type="InterPro" id="IPR019734">
    <property type="entry name" value="TPR_rpt"/>
</dbReference>
<dbReference type="SUPFAM" id="SSF53756">
    <property type="entry name" value="UDP-Glycosyltransferase/glycogen phosphorylase"/>
    <property type="match status" value="1"/>
</dbReference>
<evidence type="ECO:0000313" key="5">
    <source>
        <dbReference type="EMBL" id="RKP45334.1"/>
    </source>
</evidence>
<keyword evidence="6" id="KW-1185">Reference proteome</keyword>
<gene>
    <name evidence="5" type="ORF">D7S86_26165</name>
</gene>
<protein>
    <submittedName>
        <fullName evidence="5">Tetratricopeptide repeat protein</fullName>
    </submittedName>
</protein>
<feature type="repeat" description="TPR" evidence="3">
    <location>
        <begin position="189"/>
        <end position="222"/>
    </location>
</feature>
<dbReference type="PANTHER" id="PTHR44858:SF1">
    <property type="entry name" value="UDP-N-ACETYLGLUCOSAMINE--PEPTIDE N-ACETYLGLUCOSAMINYLTRANSFERASE SPINDLY-RELATED"/>
    <property type="match status" value="1"/>
</dbReference>